<proteinExistence type="predicted"/>
<name>A0A1I0R2Q5_9EURY</name>
<dbReference type="Pfam" id="PF24041">
    <property type="entry name" value="DUF7350"/>
    <property type="match status" value="1"/>
</dbReference>
<dbReference type="InterPro" id="IPR055774">
    <property type="entry name" value="DUF7350"/>
</dbReference>
<reference evidence="3 4" key="1">
    <citation type="submission" date="2016-10" db="EMBL/GenBank/DDBJ databases">
        <authorList>
            <person name="de Groot N.N."/>
        </authorList>
    </citation>
    <scope>NUCLEOTIDE SEQUENCE [LARGE SCALE GENOMIC DNA]</scope>
    <source>
        <strain evidence="3 4">CGMCC 1.5337</strain>
    </source>
</reference>
<dbReference type="Pfam" id="PF10634">
    <property type="entry name" value="Iron_transport"/>
    <property type="match status" value="1"/>
</dbReference>
<evidence type="ECO:0000259" key="2">
    <source>
        <dbReference type="Pfam" id="PF24041"/>
    </source>
</evidence>
<dbReference type="PROSITE" id="PS51318">
    <property type="entry name" value="TAT"/>
    <property type="match status" value="1"/>
</dbReference>
<dbReference type="PROSITE" id="PS51257">
    <property type="entry name" value="PROKAR_LIPOPROTEIN"/>
    <property type="match status" value="1"/>
</dbReference>
<accession>A0A1I0R2Q5</accession>
<dbReference type="Proteomes" id="UP000198518">
    <property type="component" value="Unassembled WGS sequence"/>
</dbReference>
<dbReference type="AlphaFoldDB" id="A0A1I0R2Q5"/>
<evidence type="ECO:0000313" key="3">
    <source>
        <dbReference type="EMBL" id="SEW34729.1"/>
    </source>
</evidence>
<dbReference type="InterPro" id="IPR038482">
    <property type="entry name" value="Tp34-type_sf"/>
</dbReference>
<evidence type="ECO:0000256" key="1">
    <source>
        <dbReference type="ARBA" id="ARBA00022729"/>
    </source>
</evidence>
<organism evidence="3 4">
    <name type="scientific">Halobacterium jilantaiense</name>
    <dbReference type="NCBI Taxonomy" id="355548"/>
    <lineage>
        <taxon>Archaea</taxon>
        <taxon>Methanobacteriati</taxon>
        <taxon>Methanobacteriota</taxon>
        <taxon>Stenosarchaea group</taxon>
        <taxon>Halobacteria</taxon>
        <taxon>Halobacteriales</taxon>
        <taxon>Halobacteriaceae</taxon>
        <taxon>Halobacterium</taxon>
    </lineage>
</organism>
<gene>
    <name evidence="3" type="ORF">SAMN04487945_3064</name>
</gene>
<dbReference type="InterPro" id="IPR006311">
    <property type="entry name" value="TAT_signal"/>
</dbReference>
<keyword evidence="1" id="KW-0732">Signal</keyword>
<dbReference type="OrthoDB" id="156174at2157"/>
<keyword evidence="4" id="KW-1185">Reference proteome</keyword>
<sequence length="355" mass="38678">MDRRAFLKTAAGVTGGTVLAGCLEPLGFETQSAWRDPPLVENRPDAVYYPSIVEGMGMYGTTTAGDVGFALMHSFPHRFWTLTGDDRTKVVVTDTDSLHLMASVWDTQTGAVLPLDVSLELSMEDGTTRTTNLWPMVSPNMGFHYGDNIDLPSEGRYEATLQVGGLQANRARGFENRVTSSRKATIPFTFDTRETYELEYRRLSEKAGTPGTVGLMEMGMVPKPVAPLVDELPGRLLGAPSSGDAELPTTLVSAGNPFTESGQPYLLVSPRTPYNRVMLPNMGLSATITRDGERFIEESLQATLDSDIGHHYGVPVPELQPGDTITVTVNAPPQLARHDGYETAFMNMPPVELTY</sequence>
<dbReference type="EMBL" id="FOJA01000002">
    <property type="protein sequence ID" value="SEW34729.1"/>
    <property type="molecule type" value="Genomic_DNA"/>
</dbReference>
<protein>
    <submittedName>
        <fullName evidence="3">TAT (Twin-arginine translocation) pathway signal sequence</fullName>
    </submittedName>
</protein>
<feature type="domain" description="DUF7350" evidence="2">
    <location>
        <begin position="230"/>
        <end position="354"/>
    </location>
</feature>
<dbReference type="InterPro" id="IPR018470">
    <property type="entry name" value="Metal-bd_Tp34-typ"/>
</dbReference>
<evidence type="ECO:0000313" key="4">
    <source>
        <dbReference type="Proteomes" id="UP000198518"/>
    </source>
</evidence>
<dbReference type="RefSeq" id="WP_089670472.1">
    <property type="nucleotide sequence ID" value="NZ_FOJA01000002.1"/>
</dbReference>
<dbReference type="Gene3D" id="2.60.40.2480">
    <property type="entry name" value="Periplasmic metal-binding protein Tp34-type"/>
    <property type="match status" value="1"/>
</dbReference>